<dbReference type="AlphaFoldDB" id="A0A1G8IP05"/>
<evidence type="ECO:0000313" key="4">
    <source>
        <dbReference type="Proteomes" id="UP000199382"/>
    </source>
</evidence>
<protein>
    <submittedName>
        <fullName evidence="3">dTDP-4-amino-4,6-dideoxygalactose transaminase</fullName>
    </submittedName>
</protein>
<dbReference type="GO" id="GO:0008483">
    <property type="term" value="F:transaminase activity"/>
    <property type="evidence" value="ECO:0007669"/>
    <property type="project" value="TreeGrafter"/>
</dbReference>
<gene>
    <name evidence="3" type="ORF">SAMN04488026_100191</name>
</gene>
<dbReference type="GO" id="GO:0030170">
    <property type="term" value="F:pyridoxal phosphate binding"/>
    <property type="evidence" value="ECO:0007669"/>
    <property type="project" value="TreeGrafter"/>
</dbReference>
<keyword evidence="2" id="KW-0663">Pyridoxal phosphate</keyword>
<dbReference type="STRING" id="571298.SAMN04488026_100191"/>
<dbReference type="RefSeq" id="WP_093147223.1">
    <property type="nucleotide sequence ID" value="NZ_FNEK01000001.1"/>
</dbReference>
<proteinExistence type="inferred from homology"/>
<reference evidence="3 4" key="1">
    <citation type="submission" date="2016-10" db="EMBL/GenBank/DDBJ databases">
        <authorList>
            <person name="de Groot N.N."/>
        </authorList>
    </citation>
    <scope>NUCLEOTIDE SEQUENCE [LARGE SCALE GENOMIC DNA]</scope>
    <source>
        <strain evidence="3 4">DSM 25294</strain>
    </source>
</reference>
<keyword evidence="4" id="KW-1185">Reference proteome</keyword>
<dbReference type="OrthoDB" id="9768668at2"/>
<dbReference type="Proteomes" id="UP000199382">
    <property type="component" value="Unassembled WGS sequence"/>
</dbReference>
<evidence type="ECO:0000256" key="1">
    <source>
        <dbReference type="ARBA" id="ARBA00037999"/>
    </source>
</evidence>
<comment type="similarity">
    <text evidence="1 2">Belongs to the DegT/DnrJ/EryC1 family.</text>
</comment>
<dbReference type="InterPro" id="IPR000653">
    <property type="entry name" value="DegT/StrS_aminotransferase"/>
</dbReference>
<dbReference type="EMBL" id="FNEK01000001">
    <property type="protein sequence ID" value="SDI20758.1"/>
    <property type="molecule type" value="Genomic_DNA"/>
</dbReference>
<dbReference type="GO" id="GO:0000271">
    <property type="term" value="P:polysaccharide biosynthetic process"/>
    <property type="evidence" value="ECO:0007669"/>
    <property type="project" value="TreeGrafter"/>
</dbReference>
<organism evidence="3 4">
    <name type="scientific">Aliiruegeria lutimaris</name>
    <dbReference type="NCBI Taxonomy" id="571298"/>
    <lineage>
        <taxon>Bacteria</taxon>
        <taxon>Pseudomonadati</taxon>
        <taxon>Pseudomonadota</taxon>
        <taxon>Alphaproteobacteria</taxon>
        <taxon>Rhodobacterales</taxon>
        <taxon>Roseobacteraceae</taxon>
        <taxon>Aliiruegeria</taxon>
    </lineage>
</organism>
<dbReference type="PANTHER" id="PTHR30244">
    <property type="entry name" value="TRANSAMINASE"/>
    <property type="match status" value="1"/>
</dbReference>
<dbReference type="SUPFAM" id="SSF53383">
    <property type="entry name" value="PLP-dependent transferases"/>
    <property type="match status" value="1"/>
</dbReference>
<accession>A0A1G8IP05</accession>
<dbReference type="InterPro" id="IPR015424">
    <property type="entry name" value="PyrdxlP-dep_Trfase"/>
</dbReference>
<dbReference type="InterPro" id="IPR015421">
    <property type="entry name" value="PyrdxlP-dep_Trfase_major"/>
</dbReference>
<name>A0A1G8IP05_9RHOB</name>
<dbReference type="Gene3D" id="3.40.640.10">
    <property type="entry name" value="Type I PLP-dependent aspartate aminotransferase-like (Major domain)"/>
    <property type="match status" value="1"/>
</dbReference>
<evidence type="ECO:0000256" key="2">
    <source>
        <dbReference type="RuleBase" id="RU004508"/>
    </source>
</evidence>
<dbReference type="PANTHER" id="PTHR30244:SF34">
    <property type="entry name" value="DTDP-4-AMINO-4,6-DIDEOXYGALACTOSE TRANSAMINASE"/>
    <property type="match status" value="1"/>
</dbReference>
<sequence length="400" mass="43397">MTDRFNGNFTQQEPIPEEAIAAAVEVMRHGRLHRYNVAEGEAGQTALLEQEFAAFTGARYCLAVASGGYALATALRAVGVEAGEPVLTNAFTLAPVPGAIASVGARPVFVEVTEGLKIDLDDLAAKAGEARVLLLSHMRGHICDMDRLMEIADAAGMIVIEDCAHTMGASWTGVPSGRHGVIGCYSTQTYKHMNSGEGGLLVSDDAEMMARAILLSGSYMLYGRHLAGPPAEVFEQVRMDVPNISGRMDNLRAAILRPQLTGLAERIEAWNARYRCVEQGLRDVPSVTLVERVQAEAFVGSSIQFLLLDWPAETIHVLLKRCAVRGVELKWFGAEEPVAFTSRYDHWRYAPSERMARTDRVLAATMDMRLPLTFDLEDCALIARIIGEEVTALGPPAGGL</sequence>
<dbReference type="Pfam" id="PF01041">
    <property type="entry name" value="DegT_DnrJ_EryC1"/>
    <property type="match status" value="1"/>
</dbReference>
<evidence type="ECO:0000313" key="3">
    <source>
        <dbReference type="EMBL" id="SDI20758.1"/>
    </source>
</evidence>